<evidence type="ECO:0000313" key="3">
    <source>
        <dbReference type="Proteomes" id="UP000466586"/>
    </source>
</evidence>
<comment type="caution">
    <text evidence="2">The sequence shown here is derived from an EMBL/GenBank/DDBJ whole genome shotgun (WGS) entry which is preliminary data.</text>
</comment>
<dbReference type="Gene3D" id="2.60.40.10">
    <property type="entry name" value="Immunoglobulins"/>
    <property type="match status" value="1"/>
</dbReference>
<organism evidence="2 3">
    <name type="scientific">Hufsiella arboris</name>
    <dbReference type="NCBI Taxonomy" id="2695275"/>
    <lineage>
        <taxon>Bacteria</taxon>
        <taxon>Pseudomonadati</taxon>
        <taxon>Bacteroidota</taxon>
        <taxon>Sphingobacteriia</taxon>
        <taxon>Sphingobacteriales</taxon>
        <taxon>Sphingobacteriaceae</taxon>
        <taxon>Hufsiella</taxon>
    </lineage>
</organism>
<dbReference type="AlphaFoldDB" id="A0A7K1Y7M6"/>
<evidence type="ECO:0000256" key="1">
    <source>
        <dbReference type="SAM" id="MobiDB-lite"/>
    </source>
</evidence>
<dbReference type="EMBL" id="WVHT01000001">
    <property type="protein sequence ID" value="MXV50068.1"/>
    <property type="molecule type" value="Genomic_DNA"/>
</dbReference>
<name>A0A7K1Y7M6_9SPHI</name>
<dbReference type="SUPFAM" id="SSF49478">
    <property type="entry name" value="Cna protein B-type domain"/>
    <property type="match status" value="2"/>
</dbReference>
<evidence type="ECO:0008006" key="4">
    <source>
        <dbReference type="Google" id="ProtNLM"/>
    </source>
</evidence>
<feature type="non-terminal residue" evidence="2">
    <location>
        <position position="1"/>
    </location>
</feature>
<feature type="region of interest" description="Disordered" evidence="1">
    <location>
        <begin position="512"/>
        <end position="633"/>
    </location>
</feature>
<protein>
    <recommendedName>
        <fullName evidence="4">SD-repeat containing protein B domain-containing protein</fullName>
    </recommendedName>
</protein>
<feature type="compositionally biased region" description="Polar residues" evidence="1">
    <location>
        <begin position="378"/>
        <end position="403"/>
    </location>
</feature>
<gene>
    <name evidence="2" type="ORF">GS399_03720</name>
</gene>
<proteinExistence type="predicted"/>
<reference evidence="2 3" key="1">
    <citation type="submission" date="2019-11" db="EMBL/GenBank/DDBJ databases">
        <title>Pedobacter sp. HMF7647 Genome sequencing and assembly.</title>
        <authorList>
            <person name="Kang H."/>
            <person name="Kim H."/>
            <person name="Joh K."/>
        </authorList>
    </citation>
    <scope>NUCLEOTIDE SEQUENCE [LARGE SCALE GENOMIC DNA]</scope>
    <source>
        <strain evidence="2 3">HMF7647</strain>
    </source>
</reference>
<sequence>GVSGGFLTGTLDENAVNSLTTAFQFKADQLHQVKSNPFNGYFLAGPSVRFGKRVEVTASVQGGMFLNNPGSMTIGLRGVERSFYSYSGSGSNLYPGFSGSVSIAYPVTTSTRFFIGTDYLQSKSTINSYDPQNGQNIATMQTKDLKLVSVSLGISKSFGSKNTKDSEENLRKKHIGNVKYEDFAVIADPTTGQEITVPLQAHAINTKGTGATANGRKKNENCGAVTIKSKNPDGSSQETTFACPDDALTYTSKRGIIHKDLAARNIISGRLSWANNSNNSGIITNKTPASSNFNSVNRTPDSGFGDHVRIAVRESANGNGRELKKYGLIFADQGSQRYKANGPSIQENPLYSQKGSNPLYHGSGSTGSNPLYEGKMQSVKNNPLYQGSGSSASNPMHENKTQPISDNPLYEGVADISVSLVDLESGAEITNTQTEASGDFFFANVPDGRYAVKLNGAVGGKKGYDYYASTRTDLVGIVDQSDEQLSLMLSTREMSDENLRIVKTKSNVKNNRMAAGDLDPNASNDPVFKSVDPLKIKTKSNIKNDRLAENTGDQNTPDESNLRSDDPLKIKTKSNIKNDRLAGNTGDQNTPDESNLRSDDPLKIKTKSNIKNDRLAAGTTQDTPDGYSLRSDDPLKIKTKSNIKNDRLASGNSTGIGSFFKLLTIQSNDLDGDGIPETIAGGPATDAALRPGQPIGGIVVKGGRNPGGSLRTVTTNESGVFELNGLDAGNYIITLERNILIDDETVVVLDRNDE</sequence>
<feature type="compositionally biased region" description="Polar residues" evidence="1">
    <location>
        <begin position="339"/>
        <end position="356"/>
    </location>
</feature>
<keyword evidence="3" id="KW-1185">Reference proteome</keyword>
<feature type="region of interest" description="Disordered" evidence="1">
    <location>
        <begin position="339"/>
        <end position="403"/>
    </location>
</feature>
<feature type="compositionally biased region" description="Basic and acidic residues" evidence="1">
    <location>
        <begin position="594"/>
        <end position="603"/>
    </location>
</feature>
<evidence type="ECO:0000313" key="2">
    <source>
        <dbReference type="EMBL" id="MXV50068.1"/>
    </source>
</evidence>
<feature type="compositionally biased region" description="Basic and acidic residues" evidence="1">
    <location>
        <begin position="560"/>
        <end position="569"/>
    </location>
</feature>
<dbReference type="RefSeq" id="WP_160843222.1">
    <property type="nucleotide sequence ID" value="NZ_WVHT01000001.1"/>
</dbReference>
<dbReference type="InterPro" id="IPR013783">
    <property type="entry name" value="Ig-like_fold"/>
</dbReference>
<accession>A0A7K1Y7M6</accession>
<dbReference type="Proteomes" id="UP000466586">
    <property type="component" value="Unassembled WGS sequence"/>
</dbReference>